<gene>
    <name evidence="2" type="ORF">ACFQ4G_20805</name>
</gene>
<keyword evidence="3" id="KW-1185">Reference proteome</keyword>
<dbReference type="Proteomes" id="UP001597176">
    <property type="component" value="Unassembled WGS sequence"/>
</dbReference>
<feature type="compositionally biased region" description="Basic and acidic residues" evidence="1">
    <location>
        <begin position="26"/>
        <end position="42"/>
    </location>
</feature>
<name>A0ABW3X4D4_9HYPH</name>
<evidence type="ECO:0008006" key="4">
    <source>
        <dbReference type="Google" id="ProtNLM"/>
    </source>
</evidence>
<sequence length="171" mass="17753">PGPPLLDLAALAASDTGAATASPMFDPERRPWTARGSREDLTAETRPRTMLSVRGILIEDGARRALVSDGSGAPAWLSPGDGQGAWRLVSVEPEAVVVADAGRQYTLTYLGAPVALRRPPRHPMPEAPGLRPSLGLGDAPVSPDAAAPAPVPQRGPGRASVRRIAIDPPGR</sequence>
<comment type="caution">
    <text evidence="2">The sequence shown here is derived from an EMBL/GenBank/DDBJ whole genome shotgun (WGS) entry which is preliminary data.</text>
</comment>
<evidence type="ECO:0000256" key="1">
    <source>
        <dbReference type="SAM" id="MobiDB-lite"/>
    </source>
</evidence>
<evidence type="ECO:0000313" key="2">
    <source>
        <dbReference type="EMBL" id="MFD1304010.1"/>
    </source>
</evidence>
<proteinExistence type="predicted"/>
<evidence type="ECO:0000313" key="3">
    <source>
        <dbReference type="Proteomes" id="UP001597176"/>
    </source>
</evidence>
<feature type="compositionally biased region" description="Low complexity" evidence="1">
    <location>
        <begin position="138"/>
        <end position="148"/>
    </location>
</feature>
<protein>
    <recommendedName>
        <fullName evidence="4">General secretion pathway protein GspN</fullName>
    </recommendedName>
</protein>
<organism evidence="2 3">
    <name type="scientific">Methylobacterium marchantiae</name>
    <dbReference type="NCBI Taxonomy" id="600331"/>
    <lineage>
        <taxon>Bacteria</taxon>
        <taxon>Pseudomonadati</taxon>
        <taxon>Pseudomonadota</taxon>
        <taxon>Alphaproteobacteria</taxon>
        <taxon>Hyphomicrobiales</taxon>
        <taxon>Methylobacteriaceae</taxon>
        <taxon>Methylobacterium</taxon>
    </lineage>
</organism>
<feature type="non-terminal residue" evidence="2">
    <location>
        <position position="1"/>
    </location>
</feature>
<accession>A0ABW3X4D4</accession>
<feature type="region of interest" description="Disordered" evidence="1">
    <location>
        <begin position="15"/>
        <end position="42"/>
    </location>
</feature>
<dbReference type="RefSeq" id="WP_379040999.1">
    <property type="nucleotide sequence ID" value="NZ_JBHTND010000047.1"/>
</dbReference>
<dbReference type="EMBL" id="JBHTND010000047">
    <property type="protein sequence ID" value="MFD1304010.1"/>
    <property type="molecule type" value="Genomic_DNA"/>
</dbReference>
<reference evidence="3" key="1">
    <citation type="journal article" date="2019" name="Int. J. Syst. Evol. Microbiol.">
        <title>The Global Catalogue of Microorganisms (GCM) 10K type strain sequencing project: providing services to taxonomists for standard genome sequencing and annotation.</title>
        <authorList>
            <consortium name="The Broad Institute Genomics Platform"/>
            <consortium name="The Broad Institute Genome Sequencing Center for Infectious Disease"/>
            <person name="Wu L."/>
            <person name="Ma J."/>
        </authorList>
    </citation>
    <scope>NUCLEOTIDE SEQUENCE [LARGE SCALE GENOMIC DNA]</scope>
    <source>
        <strain evidence="3">CCUG 56108</strain>
    </source>
</reference>
<feature type="region of interest" description="Disordered" evidence="1">
    <location>
        <begin position="116"/>
        <end position="171"/>
    </location>
</feature>